<evidence type="ECO:0000256" key="1">
    <source>
        <dbReference type="ARBA" id="ARBA00022603"/>
    </source>
</evidence>
<dbReference type="InterPro" id="IPR041698">
    <property type="entry name" value="Methyltransf_25"/>
</dbReference>
<protein>
    <submittedName>
        <fullName evidence="3">SAM-dependent methyltransferase</fullName>
    </submittedName>
</protein>
<dbReference type="OrthoDB" id="6064711at2"/>
<dbReference type="GO" id="GO:0008168">
    <property type="term" value="F:methyltransferase activity"/>
    <property type="evidence" value="ECO:0007669"/>
    <property type="project" value="UniProtKB-KW"/>
</dbReference>
<dbReference type="PANTHER" id="PTHR43861:SF1">
    <property type="entry name" value="TRANS-ACONITATE 2-METHYLTRANSFERASE"/>
    <property type="match status" value="1"/>
</dbReference>
<dbReference type="AlphaFoldDB" id="A0A1X1TC92"/>
<dbReference type="PANTHER" id="PTHR43861">
    <property type="entry name" value="TRANS-ACONITATE 2-METHYLTRANSFERASE-RELATED"/>
    <property type="match status" value="1"/>
</dbReference>
<reference evidence="3 4" key="1">
    <citation type="journal article" date="2019" name="Emerg. Microbes Infect.">
        <title>Comprehensive subspecies identification of 175 nontuberculous mycobacteria species based on 7547 genomic profiles.</title>
        <authorList>
            <person name="Matsumoto Y."/>
            <person name="Kinjo T."/>
            <person name="Motooka D."/>
            <person name="Nabeya D."/>
            <person name="Jung N."/>
            <person name="Uechi K."/>
            <person name="Horii T."/>
            <person name="Iida T."/>
            <person name="Fujita J."/>
            <person name="Nakamura S."/>
        </authorList>
    </citation>
    <scope>NUCLEOTIDE SEQUENCE [LARGE SCALE GENOMIC DNA]</scope>
    <source>
        <strain evidence="3 4">JCM 14738</strain>
    </source>
</reference>
<dbReference type="InterPro" id="IPR029063">
    <property type="entry name" value="SAM-dependent_MTases_sf"/>
</dbReference>
<keyword evidence="4" id="KW-1185">Reference proteome</keyword>
<accession>A0A1X1TC92</accession>
<dbReference type="Proteomes" id="UP000467385">
    <property type="component" value="Chromosome"/>
</dbReference>
<dbReference type="Pfam" id="PF13649">
    <property type="entry name" value="Methyltransf_25"/>
    <property type="match status" value="1"/>
</dbReference>
<dbReference type="RefSeq" id="WP_085232818.1">
    <property type="nucleotide sequence ID" value="NZ_AP022613.1"/>
</dbReference>
<dbReference type="EMBL" id="AP022613">
    <property type="protein sequence ID" value="BBZ39864.1"/>
    <property type="molecule type" value="Genomic_DNA"/>
</dbReference>
<evidence type="ECO:0000256" key="2">
    <source>
        <dbReference type="ARBA" id="ARBA00022679"/>
    </source>
</evidence>
<sequence>MLDWDHNAYYHRLLLRQLPSRCERVLDVGCGAGSFAAKLAQRSIHVDAVDRSPAMIEQARHCAPANVNCVVADVLADELPGRDYDAIVSVTALHHMPLRDALRALSAALRPGGILAAIALPRSDLRRELPIEVAASVAHRFFGLVFFAARRLGNGNGFAKDADRSIMPVVLDPPLTTREVAEAASALLPDVRVRRLLFWRYLLTWQKPASKPL</sequence>
<dbReference type="SUPFAM" id="SSF53335">
    <property type="entry name" value="S-adenosyl-L-methionine-dependent methyltransferases"/>
    <property type="match status" value="1"/>
</dbReference>
<dbReference type="STRING" id="44010.AWC00_11675"/>
<name>A0A1X1TC92_9MYCO</name>
<proteinExistence type="predicted"/>
<keyword evidence="1 3" id="KW-0489">Methyltransferase</keyword>
<dbReference type="Gene3D" id="3.40.50.150">
    <property type="entry name" value="Vaccinia Virus protein VP39"/>
    <property type="match status" value="1"/>
</dbReference>
<dbReference type="CDD" id="cd02440">
    <property type="entry name" value="AdoMet_MTases"/>
    <property type="match status" value="1"/>
</dbReference>
<gene>
    <name evidence="3" type="ORF">MCNS_29270</name>
</gene>
<organism evidence="3 4">
    <name type="scientific">Mycobacterium conspicuum</name>
    <dbReference type="NCBI Taxonomy" id="44010"/>
    <lineage>
        <taxon>Bacteria</taxon>
        <taxon>Bacillati</taxon>
        <taxon>Actinomycetota</taxon>
        <taxon>Actinomycetes</taxon>
        <taxon>Mycobacteriales</taxon>
        <taxon>Mycobacteriaceae</taxon>
        <taxon>Mycobacterium</taxon>
    </lineage>
</organism>
<keyword evidence="2 3" id="KW-0808">Transferase</keyword>
<evidence type="ECO:0000313" key="4">
    <source>
        <dbReference type="Proteomes" id="UP000467385"/>
    </source>
</evidence>
<dbReference type="GO" id="GO:0032259">
    <property type="term" value="P:methylation"/>
    <property type="evidence" value="ECO:0007669"/>
    <property type="project" value="UniProtKB-KW"/>
</dbReference>
<evidence type="ECO:0000313" key="3">
    <source>
        <dbReference type="EMBL" id="BBZ39864.1"/>
    </source>
</evidence>